<feature type="chain" id="PRO_5002623389" description="AB hydrolase-1 domain-containing protein" evidence="3">
    <location>
        <begin position="23"/>
        <end position="372"/>
    </location>
</feature>
<dbReference type="EMBL" id="CT868085">
    <property type="protein sequence ID" value="CAK70740.1"/>
    <property type="molecule type" value="Genomic_DNA"/>
</dbReference>
<dbReference type="PIRSF" id="PIRSF005211">
    <property type="entry name" value="Ab_hydro_YheT"/>
    <property type="match status" value="1"/>
</dbReference>
<sequence length="372" mass="43107">MYYIILVILLALILYYFWTCRCQLDYVTNDLNTSIINRCSIIKNKMFYYTPYLFTGLLQAIIASKVQDVDPKLKFVREYVDFGKDFGCFALDWGSYEGKISEKEAKITEGKPLVVVLRLNLIQLTFSLNFARINLIGGLIYLDPKRQILPQIGNFHHVEDFRRVLEYIAKQHNKSTIYAIGHSFGSNTLLKYLGMCGSNGTDPLIKVAVSVGNPYDFQLGMRYLEDSLSDSYIRKHRQRIAREKIDQYLPIPKHINLDLNKVQQAKTSLEFDTYFTKPIFGAPSVDFHYLSIQCANYMEFVKIPVFFLGSFDDPVINNRAVYPRDAILKNPNLISLMTQVGGHISWFEGVLHPKRWYYKPVLQYLNAIHQLL</sequence>
<feature type="signal peptide" evidence="3">
    <location>
        <begin position="1"/>
        <end position="22"/>
    </location>
</feature>
<evidence type="ECO:0000256" key="1">
    <source>
        <dbReference type="ARBA" id="ARBA00010884"/>
    </source>
</evidence>
<evidence type="ECO:0000256" key="3">
    <source>
        <dbReference type="SAM" id="SignalP"/>
    </source>
</evidence>
<evidence type="ECO:0008006" key="6">
    <source>
        <dbReference type="Google" id="ProtNLM"/>
    </source>
</evidence>
<dbReference type="STRING" id="5888.A0CIX3"/>
<feature type="active site" description="Charge relay system" evidence="2">
    <location>
        <position position="183"/>
    </location>
</feature>
<evidence type="ECO:0000313" key="4">
    <source>
        <dbReference type="EMBL" id="CAK70740.1"/>
    </source>
</evidence>
<dbReference type="AlphaFoldDB" id="A0CIX3"/>
<reference evidence="4 5" key="1">
    <citation type="journal article" date="2006" name="Nature">
        <title>Global trends of whole-genome duplications revealed by the ciliate Paramecium tetraurelia.</title>
        <authorList>
            <consortium name="Genoscope"/>
            <person name="Aury J.-M."/>
            <person name="Jaillon O."/>
            <person name="Duret L."/>
            <person name="Noel B."/>
            <person name="Jubin C."/>
            <person name="Porcel B.M."/>
            <person name="Segurens B."/>
            <person name="Daubin V."/>
            <person name="Anthouard V."/>
            <person name="Aiach N."/>
            <person name="Arnaiz O."/>
            <person name="Billaut A."/>
            <person name="Beisson J."/>
            <person name="Blanc I."/>
            <person name="Bouhouche K."/>
            <person name="Camara F."/>
            <person name="Duharcourt S."/>
            <person name="Guigo R."/>
            <person name="Gogendeau D."/>
            <person name="Katinka M."/>
            <person name="Keller A.-M."/>
            <person name="Kissmehl R."/>
            <person name="Klotz C."/>
            <person name="Koll F."/>
            <person name="Le Moue A."/>
            <person name="Lepere C."/>
            <person name="Malinsky S."/>
            <person name="Nowacki M."/>
            <person name="Nowak J.K."/>
            <person name="Plattner H."/>
            <person name="Poulain J."/>
            <person name="Ruiz F."/>
            <person name="Serrano V."/>
            <person name="Zagulski M."/>
            <person name="Dessen P."/>
            <person name="Betermier M."/>
            <person name="Weissenbach J."/>
            <person name="Scarpelli C."/>
            <person name="Schachter V."/>
            <person name="Sperling L."/>
            <person name="Meyer E."/>
            <person name="Cohen J."/>
            <person name="Wincker P."/>
        </authorList>
    </citation>
    <scope>NUCLEOTIDE SEQUENCE [LARGE SCALE GENOMIC DNA]</scope>
    <source>
        <strain evidence="4 5">Stock d4-2</strain>
    </source>
</reference>
<dbReference type="OMA" id="HISWFEG"/>
<evidence type="ECO:0000256" key="2">
    <source>
        <dbReference type="PIRSR" id="PIRSR005211-1"/>
    </source>
</evidence>
<accession>A0CIX3</accession>
<dbReference type="PANTHER" id="PTHR10794:SF63">
    <property type="entry name" value="ALPHA_BETA HYDROLASE 1, ISOFORM A"/>
    <property type="match status" value="1"/>
</dbReference>
<name>A0CIX3_PARTE</name>
<dbReference type="GeneID" id="5023922"/>
<dbReference type="GO" id="GO:0047372">
    <property type="term" value="F:monoacylglycerol lipase activity"/>
    <property type="evidence" value="ECO:0000318"/>
    <property type="project" value="GO_Central"/>
</dbReference>
<proteinExistence type="inferred from homology"/>
<dbReference type="Pfam" id="PF06028">
    <property type="entry name" value="DUF915"/>
    <property type="match status" value="1"/>
</dbReference>
<dbReference type="HOGENOM" id="CLU_032487_1_1_1"/>
<keyword evidence="5" id="KW-1185">Reference proteome</keyword>
<organism evidence="4 5">
    <name type="scientific">Paramecium tetraurelia</name>
    <dbReference type="NCBI Taxonomy" id="5888"/>
    <lineage>
        <taxon>Eukaryota</taxon>
        <taxon>Sar</taxon>
        <taxon>Alveolata</taxon>
        <taxon>Ciliophora</taxon>
        <taxon>Intramacronucleata</taxon>
        <taxon>Oligohymenophorea</taxon>
        <taxon>Peniculida</taxon>
        <taxon>Parameciidae</taxon>
        <taxon>Paramecium</taxon>
    </lineage>
</organism>
<dbReference type="InterPro" id="IPR029058">
    <property type="entry name" value="AB_hydrolase_fold"/>
</dbReference>
<comment type="similarity">
    <text evidence="1">Belongs to the AB hydrolase superfamily. AB hydrolase 4 family.</text>
</comment>
<dbReference type="eggNOG" id="KOG1838">
    <property type="taxonomic scope" value="Eukaryota"/>
</dbReference>
<dbReference type="KEGG" id="ptm:GSPATT00007875001"/>
<dbReference type="RefSeq" id="XP_001438137.1">
    <property type="nucleotide sequence ID" value="XM_001438100.1"/>
</dbReference>
<dbReference type="InterPro" id="IPR012020">
    <property type="entry name" value="ABHD4"/>
</dbReference>
<dbReference type="OrthoDB" id="437070at2759"/>
<feature type="active site" description="Charge relay system" evidence="2">
    <location>
        <position position="343"/>
    </location>
</feature>
<dbReference type="InParanoid" id="A0CIX3"/>
<dbReference type="Proteomes" id="UP000000600">
    <property type="component" value="Unassembled WGS sequence"/>
</dbReference>
<feature type="active site" description="Charge relay system" evidence="2">
    <location>
        <position position="313"/>
    </location>
</feature>
<dbReference type="SUPFAM" id="SSF53474">
    <property type="entry name" value="alpha/beta-Hydrolases"/>
    <property type="match status" value="1"/>
</dbReference>
<dbReference type="InterPro" id="IPR050960">
    <property type="entry name" value="AB_hydrolase_4_sf"/>
</dbReference>
<dbReference type="PANTHER" id="PTHR10794">
    <property type="entry name" value="ABHYDROLASE DOMAIN-CONTAINING PROTEIN"/>
    <property type="match status" value="1"/>
</dbReference>
<gene>
    <name evidence="4" type="ORF">GSPATT00007875001</name>
</gene>
<protein>
    <recommendedName>
        <fullName evidence="6">AB hydrolase-1 domain-containing protein</fullName>
    </recommendedName>
</protein>
<dbReference type="GO" id="GO:0034338">
    <property type="term" value="F:short-chain carboxylesterase activity"/>
    <property type="evidence" value="ECO:0000318"/>
    <property type="project" value="GO_Central"/>
</dbReference>
<keyword evidence="3" id="KW-0732">Signal</keyword>
<dbReference type="Gene3D" id="3.40.50.1820">
    <property type="entry name" value="alpha/beta hydrolase"/>
    <property type="match status" value="1"/>
</dbReference>
<dbReference type="InterPro" id="IPR010315">
    <property type="entry name" value="DUF915_hydro-like"/>
</dbReference>
<evidence type="ECO:0000313" key="5">
    <source>
        <dbReference type="Proteomes" id="UP000000600"/>
    </source>
</evidence>
<dbReference type="GO" id="GO:0006629">
    <property type="term" value="P:lipid metabolic process"/>
    <property type="evidence" value="ECO:0000318"/>
    <property type="project" value="GO_Central"/>
</dbReference>